<sequence>MPSTMSSNSAHSTGMKVSTLLRDEKKSCKQMQKKILKDMPVAIPQGKGFAIQAENIGAKTGDPSVVAKVLWKEKRSGADFQGHMNGPPAHSVLLALISLREKTKEMARAQK</sequence>
<gene>
    <name evidence="1" type="ORF">KCU98_g3703</name>
</gene>
<dbReference type="EMBL" id="JAHFXS010000265">
    <property type="protein sequence ID" value="KAG9986922.1"/>
    <property type="molecule type" value="Genomic_DNA"/>
</dbReference>
<feature type="non-terminal residue" evidence="1">
    <location>
        <position position="111"/>
    </location>
</feature>
<reference evidence="1" key="1">
    <citation type="journal article" date="2021" name="J Fungi (Basel)">
        <title>Virulence traits and population genomics of the black yeast Aureobasidium melanogenum.</title>
        <authorList>
            <person name="Cernosa A."/>
            <person name="Sun X."/>
            <person name="Gostincar C."/>
            <person name="Fang C."/>
            <person name="Gunde-Cimerman N."/>
            <person name="Song Z."/>
        </authorList>
    </citation>
    <scope>NUCLEOTIDE SEQUENCE</scope>
    <source>
        <strain evidence="1">EXF-9298</strain>
    </source>
</reference>
<reference evidence="1" key="2">
    <citation type="submission" date="2021-08" db="EMBL/GenBank/DDBJ databases">
        <authorList>
            <person name="Gostincar C."/>
            <person name="Sun X."/>
            <person name="Song Z."/>
            <person name="Gunde-Cimerman N."/>
        </authorList>
    </citation>
    <scope>NUCLEOTIDE SEQUENCE</scope>
    <source>
        <strain evidence="1">EXF-9298</strain>
    </source>
</reference>
<protein>
    <submittedName>
        <fullName evidence="1">Uncharacterized protein</fullName>
    </submittedName>
</protein>
<accession>A0A9P8FZD8</accession>
<evidence type="ECO:0000313" key="2">
    <source>
        <dbReference type="Proteomes" id="UP000729357"/>
    </source>
</evidence>
<keyword evidence="2" id="KW-1185">Reference proteome</keyword>
<dbReference type="AlphaFoldDB" id="A0A9P8FZD8"/>
<proteinExistence type="predicted"/>
<evidence type="ECO:0000313" key="1">
    <source>
        <dbReference type="EMBL" id="KAG9986922.1"/>
    </source>
</evidence>
<name>A0A9P8FZD8_AURME</name>
<organism evidence="1 2">
    <name type="scientific">Aureobasidium melanogenum</name>
    <name type="common">Aureobasidium pullulans var. melanogenum</name>
    <dbReference type="NCBI Taxonomy" id="46634"/>
    <lineage>
        <taxon>Eukaryota</taxon>
        <taxon>Fungi</taxon>
        <taxon>Dikarya</taxon>
        <taxon>Ascomycota</taxon>
        <taxon>Pezizomycotina</taxon>
        <taxon>Dothideomycetes</taxon>
        <taxon>Dothideomycetidae</taxon>
        <taxon>Dothideales</taxon>
        <taxon>Saccotheciaceae</taxon>
        <taxon>Aureobasidium</taxon>
    </lineage>
</organism>
<dbReference type="Proteomes" id="UP000729357">
    <property type="component" value="Unassembled WGS sequence"/>
</dbReference>
<comment type="caution">
    <text evidence="1">The sequence shown here is derived from an EMBL/GenBank/DDBJ whole genome shotgun (WGS) entry which is preliminary data.</text>
</comment>